<evidence type="ECO:0000313" key="1">
    <source>
        <dbReference type="EMBL" id="SFD49783.1"/>
    </source>
</evidence>
<gene>
    <name evidence="1" type="ORF">SAMN02745723_12310</name>
</gene>
<name>A0AAJ4WDT8_9GAMM</name>
<protein>
    <submittedName>
        <fullName evidence="1">Uncharacterized protein</fullName>
    </submittedName>
</protein>
<sequence>KDCKEHGEFYYVPDTKQYQQILVAPCVYHYRIAPEVPEKFKLKER</sequence>
<feature type="non-terminal residue" evidence="1">
    <location>
        <position position="1"/>
    </location>
</feature>
<evidence type="ECO:0000313" key="2">
    <source>
        <dbReference type="Proteomes" id="UP000226420"/>
    </source>
</evidence>
<organism evidence="1 2">
    <name type="scientific">Pragia fontium DSM 5563 = ATCC 49100</name>
    <dbReference type="NCBI Taxonomy" id="1122977"/>
    <lineage>
        <taxon>Bacteria</taxon>
        <taxon>Pseudomonadati</taxon>
        <taxon>Pseudomonadota</taxon>
        <taxon>Gammaproteobacteria</taxon>
        <taxon>Enterobacterales</taxon>
        <taxon>Budviciaceae</taxon>
        <taxon>Pragia</taxon>
    </lineage>
</organism>
<reference evidence="1 2" key="1">
    <citation type="submission" date="2016-10" db="EMBL/GenBank/DDBJ databases">
        <authorList>
            <person name="Varghese N."/>
            <person name="Submissions S."/>
        </authorList>
    </citation>
    <scope>NUCLEOTIDE SEQUENCE [LARGE SCALE GENOMIC DNA]</scope>
    <source>
        <strain evidence="1 2">DSM 5563</strain>
    </source>
</reference>
<accession>A0AAJ4WDT8</accession>
<dbReference type="EMBL" id="FOLW01000023">
    <property type="protein sequence ID" value="SFD49783.1"/>
    <property type="molecule type" value="Genomic_DNA"/>
</dbReference>
<dbReference type="Proteomes" id="UP000226420">
    <property type="component" value="Unassembled WGS sequence"/>
</dbReference>
<proteinExistence type="predicted"/>
<dbReference type="AlphaFoldDB" id="A0AAJ4WDT8"/>
<comment type="caution">
    <text evidence="1">The sequence shown here is derived from an EMBL/GenBank/DDBJ whole genome shotgun (WGS) entry which is preliminary data.</text>
</comment>